<feature type="signal peptide" evidence="1">
    <location>
        <begin position="1"/>
        <end position="23"/>
    </location>
</feature>
<evidence type="ECO:0000256" key="1">
    <source>
        <dbReference type="SAM" id="SignalP"/>
    </source>
</evidence>
<feature type="chain" id="PRO_5017256374" evidence="1">
    <location>
        <begin position="24"/>
        <end position="199"/>
    </location>
</feature>
<reference evidence="3" key="1">
    <citation type="submission" date="2018-01" db="EMBL/GenBank/DDBJ databases">
        <authorList>
            <person name="Alioto T."/>
            <person name="Alioto T."/>
        </authorList>
    </citation>
    <scope>NUCLEOTIDE SEQUENCE [LARGE SCALE GENOMIC DNA]</scope>
</reference>
<keyword evidence="1" id="KW-0732">Signal</keyword>
<keyword evidence="3" id="KW-1185">Reference proteome</keyword>
<dbReference type="OrthoDB" id="7975395at2759"/>
<gene>
    <name evidence="2" type="ORF">DGUA_6G005710</name>
</gene>
<protein>
    <submittedName>
        <fullName evidence="2">Uncharacterized protein</fullName>
    </submittedName>
</protein>
<name>A0A3B0JKC7_DROGU</name>
<dbReference type="OMA" id="SMYDEKQ"/>
<dbReference type="InterPro" id="IPR006601">
    <property type="entry name" value="Uncharacterised_DM11_DROME"/>
</dbReference>
<evidence type="ECO:0000313" key="2">
    <source>
        <dbReference type="EMBL" id="SPP80782.1"/>
    </source>
</evidence>
<proteinExistence type="predicted"/>
<evidence type="ECO:0000313" key="3">
    <source>
        <dbReference type="Proteomes" id="UP000268350"/>
    </source>
</evidence>
<accession>A0A3B0JKC7</accession>
<dbReference type="EMBL" id="OUUW01000005">
    <property type="protein sequence ID" value="SPP80782.1"/>
    <property type="molecule type" value="Genomic_DNA"/>
</dbReference>
<organism evidence="2 3">
    <name type="scientific">Drosophila guanche</name>
    <name type="common">Fruit fly</name>
    <dbReference type="NCBI Taxonomy" id="7266"/>
    <lineage>
        <taxon>Eukaryota</taxon>
        <taxon>Metazoa</taxon>
        <taxon>Ecdysozoa</taxon>
        <taxon>Arthropoda</taxon>
        <taxon>Hexapoda</taxon>
        <taxon>Insecta</taxon>
        <taxon>Pterygota</taxon>
        <taxon>Neoptera</taxon>
        <taxon>Endopterygota</taxon>
        <taxon>Diptera</taxon>
        <taxon>Brachycera</taxon>
        <taxon>Muscomorpha</taxon>
        <taxon>Ephydroidea</taxon>
        <taxon>Drosophilidae</taxon>
        <taxon>Drosophila</taxon>
        <taxon>Sophophora</taxon>
    </lineage>
</organism>
<sequence>MFLQVIFLVSILLLAIVYSSSRATYELLVSDENLFSDCPSPAEGTLNHNGLFDFSNFSTSMNEEGVTLAGSMTSVWNIQPEDRVEMDLALLYFDRGNWQPTVFSLKSKDFCKSMYDEKQFWYKVWTGHVTNSKDVKDKCVHPGTKLEIEQYVLSLTTAVPGQLRSGRYRAQLSFNAFPQGETKRPPSICFEVVGDLLKL</sequence>
<dbReference type="Proteomes" id="UP000268350">
    <property type="component" value="Unassembled WGS sequence"/>
</dbReference>
<dbReference type="AlphaFoldDB" id="A0A3B0JKC7"/>
<dbReference type="SMART" id="SM00675">
    <property type="entry name" value="DM11"/>
    <property type="match status" value="1"/>
</dbReference>